<feature type="compositionally biased region" description="Low complexity" evidence="8">
    <location>
        <begin position="438"/>
        <end position="449"/>
    </location>
</feature>
<keyword evidence="4" id="KW-0234">DNA repair</keyword>
<comment type="similarity">
    <text evidence="6">Belongs to the XRCC4-XLF family. XLF subfamily.</text>
</comment>
<dbReference type="GO" id="GO:0006303">
    <property type="term" value="P:double-strand break repair via nonhomologous end joining"/>
    <property type="evidence" value="ECO:0007669"/>
    <property type="project" value="TreeGrafter"/>
</dbReference>
<evidence type="ECO:0000256" key="1">
    <source>
        <dbReference type="ARBA" id="ARBA00004123"/>
    </source>
</evidence>
<feature type="domain" description="XLF-like coiled-coil region" evidence="10">
    <location>
        <begin position="127"/>
        <end position="177"/>
    </location>
</feature>
<dbReference type="Gene3D" id="2.170.210.10">
    <property type="entry name" value="DNA double-strand break repair and VJ recombination XRCC4, N-terminal"/>
    <property type="match status" value="1"/>
</dbReference>
<dbReference type="OrthoDB" id="2155935at2759"/>
<feature type="region of interest" description="Disordered" evidence="8">
    <location>
        <begin position="284"/>
        <end position="502"/>
    </location>
</feature>
<reference evidence="11" key="1">
    <citation type="journal article" date="2020" name="Stud. Mycol.">
        <title>101 Dothideomycetes genomes: a test case for predicting lifestyles and emergence of pathogens.</title>
        <authorList>
            <person name="Haridas S."/>
            <person name="Albert R."/>
            <person name="Binder M."/>
            <person name="Bloem J."/>
            <person name="Labutti K."/>
            <person name="Salamov A."/>
            <person name="Andreopoulos B."/>
            <person name="Baker S."/>
            <person name="Barry K."/>
            <person name="Bills G."/>
            <person name="Bluhm B."/>
            <person name="Cannon C."/>
            <person name="Castanera R."/>
            <person name="Culley D."/>
            <person name="Daum C."/>
            <person name="Ezra D."/>
            <person name="Gonzalez J."/>
            <person name="Henrissat B."/>
            <person name="Kuo A."/>
            <person name="Liang C."/>
            <person name="Lipzen A."/>
            <person name="Lutzoni F."/>
            <person name="Magnuson J."/>
            <person name="Mondo S."/>
            <person name="Nolan M."/>
            <person name="Ohm R."/>
            <person name="Pangilinan J."/>
            <person name="Park H.-J."/>
            <person name="Ramirez L."/>
            <person name="Alfaro M."/>
            <person name="Sun H."/>
            <person name="Tritt A."/>
            <person name="Yoshinaga Y."/>
            <person name="Zwiers L.-H."/>
            <person name="Turgeon B."/>
            <person name="Goodwin S."/>
            <person name="Spatafora J."/>
            <person name="Crous P."/>
            <person name="Grigoriev I."/>
        </authorList>
    </citation>
    <scope>NUCLEOTIDE SEQUENCE</scope>
    <source>
        <strain evidence="11">HMLAC05119</strain>
    </source>
</reference>
<evidence type="ECO:0000256" key="6">
    <source>
        <dbReference type="ARBA" id="ARBA00025747"/>
    </source>
</evidence>
<evidence type="ECO:0000256" key="5">
    <source>
        <dbReference type="ARBA" id="ARBA00023242"/>
    </source>
</evidence>
<protein>
    <recommendedName>
        <fullName evidence="7">Non-homologous end-joining factor 1</fullName>
    </recommendedName>
</protein>
<comment type="subcellular location">
    <subcellularLocation>
        <location evidence="1">Nucleus</location>
    </subcellularLocation>
</comment>
<dbReference type="Pfam" id="PF21928">
    <property type="entry name" value="XLF_CC"/>
    <property type="match status" value="1"/>
</dbReference>
<dbReference type="InterPro" id="IPR053829">
    <property type="entry name" value="XLF-like_CC"/>
</dbReference>
<feature type="compositionally biased region" description="Polar residues" evidence="8">
    <location>
        <begin position="322"/>
        <end position="332"/>
    </location>
</feature>
<evidence type="ECO:0000256" key="3">
    <source>
        <dbReference type="ARBA" id="ARBA00023125"/>
    </source>
</evidence>
<feature type="compositionally biased region" description="Acidic residues" evidence="8">
    <location>
        <begin position="304"/>
        <end position="317"/>
    </location>
</feature>
<feature type="compositionally biased region" description="Gly residues" evidence="8">
    <location>
        <begin position="412"/>
        <end position="421"/>
    </location>
</feature>
<evidence type="ECO:0000256" key="8">
    <source>
        <dbReference type="SAM" id="MobiDB-lite"/>
    </source>
</evidence>
<keyword evidence="5" id="KW-0539">Nucleus</keyword>
<keyword evidence="12" id="KW-1185">Reference proteome</keyword>
<dbReference type="AlphaFoldDB" id="A0A6A5QPY4"/>
<dbReference type="GO" id="GO:0045027">
    <property type="term" value="F:DNA end binding"/>
    <property type="evidence" value="ECO:0007669"/>
    <property type="project" value="TreeGrafter"/>
</dbReference>
<proteinExistence type="inferred from homology"/>
<feature type="compositionally biased region" description="Basic and acidic residues" evidence="8">
    <location>
        <begin position="451"/>
        <end position="491"/>
    </location>
</feature>
<name>A0A6A5QPY4_AMPQU</name>
<organism evidence="11 12">
    <name type="scientific">Ampelomyces quisqualis</name>
    <name type="common">Powdery mildew agent</name>
    <dbReference type="NCBI Taxonomy" id="50730"/>
    <lineage>
        <taxon>Eukaryota</taxon>
        <taxon>Fungi</taxon>
        <taxon>Dikarya</taxon>
        <taxon>Ascomycota</taxon>
        <taxon>Pezizomycotina</taxon>
        <taxon>Dothideomycetes</taxon>
        <taxon>Pleosporomycetidae</taxon>
        <taxon>Pleosporales</taxon>
        <taxon>Pleosporineae</taxon>
        <taxon>Phaeosphaeriaceae</taxon>
        <taxon>Ampelomyces</taxon>
    </lineage>
</organism>
<dbReference type="GO" id="GO:0032807">
    <property type="term" value="C:DNA ligase IV complex"/>
    <property type="evidence" value="ECO:0007669"/>
    <property type="project" value="TreeGrafter"/>
</dbReference>
<dbReference type="PANTHER" id="PTHR32235:SF1">
    <property type="entry name" value="NON-HOMOLOGOUS END-JOINING FACTOR 1"/>
    <property type="match status" value="1"/>
</dbReference>
<dbReference type="InterPro" id="IPR052287">
    <property type="entry name" value="NHEJ_factor"/>
</dbReference>
<keyword evidence="3" id="KW-0238">DNA-binding</keyword>
<accession>A0A6A5QPY4</accession>
<dbReference type="InterPro" id="IPR015381">
    <property type="entry name" value="XLF-like_N"/>
</dbReference>
<evidence type="ECO:0000313" key="11">
    <source>
        <dbReference type="EMBL" id="KAF1916594.1"/>
    </source>
</evidence>
<evidence type="ECO:0000313" key="12">
    <source>
        <dbReference type="Proteomes" id="UP000800096"/>
    </source>
</evidence>
<keyword evidence="2" id="KW-0227">DNA damage</keyword>
<dbReference type="InterPro" id="IPR038051">
    <property type="entry name" value="XRCC4-like_N_sf"/>
</dbReference>
<dbReference type="Proteomes" id="UP000800096">
    <property type="component" value="Unassembled WGS sequence"/>
</dbReference>
<feature type="compositionally biased region" description="Polar residues" evidence="8">
    <location>
        <begin position="391"/>
        <end position="400"/>
    </location>
</feature>
<feature type="domain" description="XLF-like N-terminal" evidence="9">
    <location>
        <begin position="4"/>
        <end position="124"/>
    </location>
</feature>
<dbReference type="EMBL" id="ML979135">
    <property type="protein sequence ID" value="KAF1916594.1"/>
    <property type="molecule type" value="Genomic_DNA"/>
</dbReference>
<sequence length="502" mass="54418">MAGWRLLELAQPDGPHVPQLLVKPVFGPASYTLLLTCLSNIWSEELDVDGIVARATAEQSPIEVSKHDAAQLAILLDNIQRSLHPAPGAVCSLTRSGNHGLRLHTTITLPGPLDSLTWTFRLEKRASTTLKNELILPLLVSSHMQHERVSALVSAITDKDKAITRLVDQYESSNLDLAAAFPIISGLKTGRGAIKREQAAKHIPALQPFREHAFQQETGYLPDSDLSTLALFQQALSGCTPKVPPQLQSDDADLEWWTDLSNTLRKTPSAKPVPPAIALDGEEAEDELETHANFNPVAQKGPAESEDDSTEDDDDLDASPQGPGQRSSQTKAATPVEPRPSVPVEQLVEKRNSRGFRIGGKAKPVARDSPPPTSPHAAPSTVDQPVKDQPPSHTNNQSEATPKKAKRTFKIGGKGKGGTGDGSHVPEMAPPMRDGTRAIQSPSAQPSSSLPKDRSVREESPALAVGREETAEEKAERRRAELKRKTEEAAKKQAQSKKKRRF</sequence>
<dbReference type="CDD" id="cd22285">
    <property type="entry name" value="HD_XLF_N"/>
    <property type="match status" value="1"/>
</dbReference>
<evidence type="ECO:0000256" key="2">
    <source>
        <dbReference type="ARBA" id="ARBA00022763"/>
    </source>
</evidence>
<evidence type="ECO:0000259" key="9">
    <source>
        <dbReference type="Pfam" id="PF09302"/>
    </source>
</evidence>
<dbReference type="PANTHER" id="PTHR32235">
    <property type="entry name" value="NON-HOMOLOGOUS END-JOINING FACTOR 1"/>
    <property type="match status" value="1"/>
</dbReference>
<evidence type="ECO:0000259" key="10">
    <source>
        <dbReference type="Pfam" id="PF21928"/>
    </source>
</evidence>
<gene>
    <name evidence="11" type="ORF">BDU57DRAFT_516800</name>
</gene>
<dbReference type="Pfam" id="PF09302">
    <property type="entry name" value="XLF"/>
    <property type="match status" value="1"/>
</dbReference>
<evidence type="ECO:0000256" key="4">
    <source>
        <dbReference type="ARBA" id="ARBA00023204"/>
    </source>
</evidence>
<evidence type="ECO:0000256" key="7">
    <source>
        <dbReference type="ARBA" id="ARBA00044529"/>
    </source>
</evidence>